<reference evidence="3" key="1">
    <citation type="journal article" date="2019" name="Int. J. Syst. Evol. Microbiol.">
        <title>The Global Catalogue of Microorganisms (GCM) 10K type strain sequencing project: providing services to taxonomists for standard genome sequencing and annotation.</title>
        <authorList>
            <consortium name="The Broad Institute Genomics Platform"/>
            <consortium name="The Broad Institute Genome Sequencing Center for Infectious Disease"/>
            <person name="Wu L."/>
            <person name="Ma J."/>
        </authorList>
    </citation>
    <scope>NUCLEOTIDE SEQUENCE [LARGE SCALE GENOMIC DNA]</scope>
    <source>
        <strain evidence="3">JCM 31405</strain>
    </source>
</reference>
<dbReference type="Proteomes" id="UP000644548">
    <property type="component" value="Unassembled WGS sequence"/>
</dbReference>
<proteinExistence type="predicted"/>
<comment type="caution">
    <text evidence="2">The sequence shown here is derived from an EMBL/GenBank/DDBJ whole genome shotgun (WGS) entry which is preliminary data.</text>
</comment>
<evidence type="ECO:0000313" key="3">
    <source>
        <dbReference type="Proteomes" id="UP000644548"/>
    </source>
</evidence>
<feature type="compositionally biased region" description="Acidic residues" evidence="1">
    <location>
        <begin position="75"/>
        <end position="89"/>
    </location>
</feature>
<sequence>MGGVAANLLGRVMALDIRAPPRLKRESAGQRMANLREDDRFQDAIREVWRDGHALIPQAWIEEWQEAHPVPAPESEGDDDGEDAAPELA</sequence>
<accession>A0ABQ2SBX7</accession>
<feature type="region of interest" description="Disordered" evidence="1">
    <location>
        <begin position="65"/>
        <end position="89"/>
    </location>
</feature>
<gene>
    <name evidence="2" type="ORF">GCM10008960_38630</name>
</gene>
<organism evidence="2 3">
    <name type="scientific">Deinococcus sedimenti</name>
    <dbReference type="NCBI Taxonomy" id="1867090"/>
    <lineage>
        <taxon>Bacteria</taxon>
        <taxon>Thermotogati</taxon>
        <taxon>Deinococcota</taxon>
        <taxon>Deinococci</taxon>
        <taxon>Deinococcales</taxon>
        <taxon>Deinococcaceae</taxon>
        <taxon>Deinococcus</taxon>
    </lineage>
</organism>
<name>A0ABQ2SBX7_9DEIO</name>
<evidence type="ECO:0000313" key="2">
    <source>
        <dbReference type="EMBL" id="GGS08577.1"/>
    </source>
</evidence>
<protein>
    <submittedName>
        <fullName evidence="2">Uncharacterized protein</fullName>
    </submittedName>
</protein>
<keyword evidence="3" id="KW-1185">Reference proteome</keyword>
<evidence type="ECO:0000256" key="1">
    <source>
        <dbReference type="SAM" id="MobiDB-lite"/>
    </source>
</evidence>
<dbReference type="EMBL" id="BMQN01000022">
    <property type="protein sequence ID" value="GGS08577.1"/>
    <property type="molecule type" value="Genomic_DNA"/>
</dbReference>